<dbReference type="GO" id="GO:0016020">
    <property type="term" value="C:membrane"/>
    <property type="evidence" value="ECO:0007669"/>
    <property type="project" value="TreeGrafter"/>
</dbReference>
<dbReference type="EMBL" id="MSCJ01000003">
    <property type="protein sequence ID" value="PQJ62282.1"/>
    <property type="molecule type" value="Genomic_DNA"/>
</dbReference>
<evidence type="ECO:0000256" key="1">
    <source>
        <dbReference type="SAM" id="Phobius"/>
    </source>
</evidence>
<keyword evidence="1" id="KW-1133">Transmembrane helix</keyword>
<feature type="domain" description="Fatty acid desaturase" evidence="2">
    <location>
        <begin position="42"/>
        <end position="286"/>
    </location>
</feature>
<dbReference type="Proteomes" id="UP000238730">
    <property type="component" value="Unassembled WGS sequence"/>
</dbReference>
<gene>
    <name evidence="3" type="ORF">BTO08_18760</name>
</gene>
<evidence type="ECO:0000259" key="2">
    <source>
        <dbReference type="Pfam" id="PF00487"/>
    </source>
</evidence>
<dbReference type="AlphaFoldDB" id="A0A2S7VKK9"/>
<feature type="transmembrane region" description="Helical" evidence="1">
    <location>
        <begin position="195"/>
        <end position="213"/>
    </location>
</feature>
<proteinExistence type="predicted"/>
<dbReference type="GO" id="GO:0016717">
    <property type="term" value="F:oxidoreductase activity, acting on paired donors, with oxidation of a pair of donors resulting in the reduction of molecular oxygen to two molecules of water"/>
    <property type="evidence" value="ECO:0007669"/>
    <property type="project" value="TreeGrafter"/>
</dbReference>
<dbReference type="RefSeq" id="WP_105062098.1">
    <property type="nucleotide sequence ID" value="NZ_MSCJ01000003.1"/>
</dbReference>
<dbReference type="GO" id="GO:0008610">
    <property type="term" value="P:lipid biosynthetic process"/>
    <property type="evidence" value="ECO:0007669"/>
    <property type="project" value="UniProtKB-ARBA"/>
</dbReference>
<name>A0A2S7VKK9_PHOAN</name>
<organism evidence="3 4">
    <name type="scientific">Photobacterium angustum</name>
    <dbReference type="NCBI Taxonomy" id="661"/>
    <lineage>
        <taxon>Bacteria</taxon>
        <taxon>Pseudomonadati</taxon>
        <taxon>Pseudomonadota</taxon>
        <taxon>Gammaproteobacteria</taxon>
        <taxon>Vibrionales</taxon>
        <taxon>Vibrionaceae</taxon>
        <taxon>Photobacterium</taxon>
    </lineage>
</organism>
<evidence type="ECO:0000313" key="3">
    <source>
        <dbReference type="EMBL" id="PQJ62282.1"/>
    </source>
</evidence>
<evidence type="ECO:0000313" key="4">
    <source>
        <dbReference type="Proteomes" id="UP000238730"/>
    </source>
</evidence>
<reference evidence="3 4" key="1">
    <citation type="submission" date="2016-12" db="EMBL/GenBank/DDBJ databases">
        <title>Diversity of luminous bacteria.</title>
        <authorList>
            <person name="Yoshizawa S."/>
            <person name="Kogure K."/>
        </authorList>
    </citation>
    <scope>NUCLEOTIDE SEQUENCE [LARGE SCALE GENOMIC DNA]</scope>
    <source>
        <strain evidence="3 4">LC1-200</strain>
    </source>
</reference>
<accession>A0A2S7VKK9</accession>
<comment type="caution">
    <text evidence="3">The sequence shown here is derived from an EMBL/GenBank/DDBJ whole genome shotgun (WGS) entry which is preliminary data.</text>
</comment>
<sequence>MNTIEAIDLKNISGACNVSFTIKILIYISMIGSGVWLFFQGGWLYFLGIIVLGLAFSHGVELQHQVLHGGAFTNEKINRITGFLLGAPMLVSYSNYQASHLIHHEKVGTEDDIEFFEFNTLDKDKGLIPKILCFFLISHYIDFFNRTIKSIKRMDINPLFNKNTNRKINNEYIYMFLTIIAACAILAYTNNIEYISIWLLPLLFIAAPIHTLVEFPEHFGCNNESENILENTRSIKASSFMVWYTNGNNYHVEHHMFPLVRPEKLSILHRKMKSEIKHTNHSYSEFFLESI</sequence>
<protein>
    <recommendedName>
        <fullName evidence="2">Fatty acid desaturase domain-containing protein</fullName>
    </recommendedName>
</protein>
<feature type="transmembrane region" description="Helical" evidence="1">
    <location>
        <begin position="12"/>
        <end position="30"/>
    </location>
</feature>
<keyword evidence="1" id="KW-0812">Transmembrane</keyword>
<keyword evidence="1" id="KW-0472">Membrane</keyword>
<dbReference type="InterPro" id="IPR005804">
    <property type="entry name" value="FA_desaturase_dom"/>
</dbReference>
<dbReference type="PANTHER" id="PTHR19353:SF19">
    <property type="entry name" value="DELTA(5) FATTY ACID DESATURASE C-RELATED"/>
    <property type="match status" value="1"/>
</dbReference>
<feature type="transmembrane region" description="Helical" evidence="1">
    <location>
        <begin position="172"/>
        <end position="189"/>
    </location>
</feature>
<dbReference type="Pfam" id="PF00487">
    <property type="entry name" value="FA_desaturase"/>
    <property type="match status" value="1"/>
</dbReference>
<dbReference type="OrthoDB" id="9800167at2"/>
<dbReference type="InterPro" id="IPR012171">
    <property type="entry name" value="Fatty_acid_desaturase"/>
</dbReference>
<feature type="transmembrane region" description="Helical" evidence="1">
    <location>
        <begin position="36"/>
        <end position="56"/>
    </location>
</feature>
<dbReference type="PANTHER" id="PTHR19353">
    <property type="entry name" value="FATTY ACID DESATURASE 2"/>
    <property type="match status" value="1"/>
</dbReference>